<dbReference type="SUPFAM" id="SSF53756">
    <property type="entry name" value="UDP-Glycosyltransferase/glycogen phosphorylase"/>
    <property type="match status" value="1"/>
</dbReference>
<dbReference type="PANTHER" id="PTHR12526:SF510">
    <property type="entry name" value="D-INOSITOL 3-PHOSPHATE GLYCOSYLTRANSFERASE"/>
    <property type="match status" value="1"/>
</dbReference>
<proteinExistence type="predicted"/>
<accession>A0ABY5SYG0</accession>
<gene>
    <name evidence="5" type="ORF">L1F33_00940</name>
</gene>
<evidence type="ECO:0000313" key="5">
    <source>
        <dbReference type="EMBL" id="UVI39563.1"/>
    </source>
</evidence>
<name>A0ABY5SYG0_9SPHN</name>
<evidence type="ECO:0000259" key="4">
    <source>
        <dbReference type="Pfam" id="PF13439"/>
    </source>
</evidence>
<dbReference type="GO" id="GO:0016757">
    <property type="term" value="F:glycosyltransferase activity"/>
    <property type="evidence" value="ECO:0007669"/>
    <property type="project" value="UniProtKB-KW"/>
</dbReference>
<keyword evidence="6" id="KW-1185">Reference proteome</keyword>
<reference evidence="5" key="1">
    <citation type="submission" date="2022-02" db="EMBL/GenBank/DDBJ databases">
        <title>Qipengyuania spongiae sp. nov., isolated from marine sponge.</title>
        <authorList>
            <person name="Li Z."/>
            <person name="Zhang M."/>
        </authorList>
    </citation>
    <scope>NUCLEOTIDE SEQUENCE</scope>
    <source>
        <strain evidence="5">PHS-Z21</strain>
    </source>
</reference>
<keyword evidence="2 5" id="KW-0808">Transferase</keyword>
<organism evidence="5 6">
    <name type="scientific">Qipengyuania spongiae</name>
    <dbReference type="NCBI Taxonomy" id="2909673"/>
    <lineage>
        <taxon>Bacteria</taxon>
        <taxon>Pseudomonadati</taxon>
        <taxon>Pseudomonadota</taxon>
        <taxon>Alphaproteobacteria</taxon>
        <taxon>Sphingomonadales</taxon>
        <taxon>Erythrobacteraceae</taxon>
        <taxon>Qipengyuania</taxon>
    </lineage>
</organism>
<sequence length="361" mass="39699">MKLLLATAHPYMPEIRGGAQSSMHEMALAMVVRGHEAAVLAGLAGVGVFGFGKRVALKLRSDGLVRDCALGYPVYRGWFPWTCADEVMRRFAPDVIMAFSGLPARMGNAFAHTGVARIVYLRNVEQDDMGGILNGSADVFIANSQFTADYAAEMHGVSALVIPPMIAADQYRVESSRQYITFINPHPCKGRDIAFDLARDLPNEEFLFVKAWSLNREDEEKLRAVERECGNVTVREPTNNMASIYRQTKLVIAPSRWNEAWGRVASEAQVSGIPIVASAVGGLPEAVGPGGLLLPPTAPRDEWRKAVQSIVTDPEVYDKLSKAAFEHAQRTEFREDVLLDRIVAASRTAICQNRNRNRVTG</sequence>
<dbReference type="PANTHER" id="PTHR12526">
    <property type="entry name" value="GLYCOSYLTRANSFERASE"/>
    <property type="match status" value="1"/>
</dbReference>
<evidence type="ECO:0000256" key="2">
    <source>
        <dbReference type="ARBA" id="ARBA00022679"/>
    </source>
</evidence>
<dbReference type="RefSeq" id="WP_265559054.1">
    <property type="nucleotide sequence ID" value="NZ_CP092471.1"/>
</dbReference>
<dbReference type="Pfam" id="PF00534">
    <property type="entry name" value="Glycos_transf_1"/>
    <property type="match status" value="1"/>
</dbReference>
<evidence type="ECO:0000259" key="3">
    <source>
        <dbReference type="Pfam" id="PF00534"/>
    </source>
</evidence>
<evidence type="ECO:0000313" key="6">
    <source>
        <dbReference type="Proteomes" id="UP001065265"/>
    </source>
</evidence>
<keyword evidence="1 5" id="KW-0328">Glycosyltransferase</keyword>
<dbReference type="EC" id="2.4.-.-" evidence="5"/>
<dbReference type="EMBL" id="CP092471">
    <property type="protein sequence ID" value="UVI39563.1"/>
    <property type="molecule type" value="Genomic_DNA"/>
</dbReference>
<dbReference type="InterPro" id="IPR028098">
    <property type="entry name" value="Glyco_trans_4-like_N"/>
</dbReference>
<protein>
    <submittedName>
        <fullName evidence="5">Glycosyltransferase</fullName>
        <ecNumber evidence="5">2.4.-.-</ecNumber>
    </submittedName>
</protein>
<dbReference type="Proteomes" id="UP001065265">
    <property type="component" value="Chromosome"/>
</dbReference>
<dbReference type="Gene3D" id="3.40.50.2000">
    <property type="entry name" value="Glycogen Phosphorylase B"/>
    <property type="match status" value="2"/>
</dbReference>
<feature type="domain" description="Glycosyltransferase subfamily 4-like N-terminal" evidence="4">
    <location>
        <begin position="17"/>
        <end position="166"/>
    </location>
</feature>
<evidence type="ECO:0000256" key="1">
    <source>
        <dbReference type="ARBA" id="ARBA00022676"/>
    </source>
</evidence>
<dbReference type="InterPro" id="IPR001296">
    <property type="entry name" value="Glyco_trans_1"/>
</dbReference>
<dbReference type="Pfam" id="PF13439">
    <property type="entry name" value="Glyco_transf_4"/>
    <property type="match status" value="1"/>
</dbReference>
<feature type="domain" description="Glycosyl transferase family 1" evidence="3">
    <location>
        <begin position="189"/>
        <end position="326"/>
    </location>
</feature>